<feature type="transmembrane region" description="Helical" evidence="13">
    <location>
        <begin position="199"/>
        <end position="219"/>
    </location>
</feature>
<dbReference type="Pfam" id="PF02518">
    <property type="entry name" value="HATPase_c"/>
    <property type="match status" value="1"/>
</dbReference>
<dbReference type="PROSITE" id="PS50110">
    <property type="entry name" value="RESPONSE_REGULATORY"/>
    <property type="match status" value="1"/>
</dbReference>
<dbReference type="Gene3D" id="3.40.50.2300">
    <property type="match status" value="1"/>
</dbReference>
<evidence type="ECO:0000313" key="16">
    <source>
        <dbReference type="EMBL" id="NDY57136.1"/>
    </source>
</evidence>
<sequence>MDRKGWPLVKDSESLTPVFRGANNPTANATKNGLEIPVKFKLVVFMFLVLAGLAGNYLKFPIFLNIDFLFGSIFSMIALQLLGLGWGITAAALIASYTFILWFHPYAIIIMTTEAAVVGWLIYRRNFNIVIADTLYWIFIGIPLVFLLYYFAMHSSSSSTQIVMAKQAINGITNALIARVIIFSYGLATRSMRFSYREIVYILLASFVLLPMLVILFIASRSDFTETDQRIRTQLIAKSEQISRRMGVWIEDRMASLNTLAELAHTLPPEGVQPFLEQATKSDPNLVRAGLLNADAIITAYYPLLDEMGMPNIGKSAADRPYLPELKSRLKPMLTEVMIGRTGGPVPIVLMLAPVVVGGRFEGYVVTVPRLSQIKDFLDLNMDLEGMRYILLDKNDKVIMSNVVGLEVMQPFVRNKGNWAHQDGGISQWVPEVPPNTSIMERWRQARYIIESSIGGMGEWKLILEQPTAPFQRYLYDRYSKALFLALLILFVALLLAWLLSRRIMRGLESLAGATANLPLNLAQGVTKHSLLQSRVLEIDYLTANFRMMSDALSMQFKAIKQVNDSLEEEVASRTRQLQVAKGAAEAANKAKSAFLANMSHEIRTPLNGVFGMLQLLGMEPLTDDQLQCVTMAKESSQRLLRLLNDILDISRIDADKLEIISAQFSPKDLLEETIAMFARTADSKGVSLSYEYERTIPETLVGDQARILQVLFNLVGNAVKFTEQGEVMMTSAFTRIEADPTQGMLLLIVSDTGPGIPDDRLSSLFHPFAQADTSFTRKYQGAGLGLAIVRRLVALIGGTICVDSNEGKGSTIYVTFKVGLIEATRSEPAPTTAPKRNTGLHFHILAADDDELSLSFVKKTLEIQGHQVQTATDGMMAIALLDAEAFDLILMDIQMPVMNGMEATRSIRTSGKPFADIPIIAMTAYAMTGDKEKFMTAGMNDYISKPVDIEALKAVIARVMGKTRVEA</sequence>
<name>A0A7K3NLQ8_9BACT</name>
<evidence type="ECO:0000256" key="6">
    <source>
        <dbReference type="ARBA" id="ARBA00022692"/>
    </source>
</evidence>
<dbReference type="InterPro" id="IPR003594">
    <property type="entry name" value="HATPase_dom"/>
</dbReference>
<gene>
    <name evidence="16" type="ORF">G3N56_10325</name>
</gene>
<dbReference type="GO" id="GO:0005524">
    <property type="term" value="F:ATP binding"/>
    <property type="evidence" value="ECO:0007669"/>
    <property type="project" value="UniProtKB-KW"/>
</dbReference>
<feature type="transmembrane region" description="Helical" evidence="13">
    <location>
        <begin position="103"/>
        <end position="123"/>
    </location>
</feature>
<keyword evidence="6 13" id="KW-0812">Transmembrane</keyword>
<feature type="transmembrane region" description="Helical" evidence="13">
    <location>
        <begin position="482"/>
        <end position="500"/>
    </location>
</feature>
<proteinExistence type="predicted"/>
<dbReference type="AlphaFoldDB" id="A0A7K3NLQ8"/>
<dbReference type="PANTHER" id="PTHR45339:SF5">
    <property type="entry name" value="HISTIDINE KINASE"/>
    <property type="match status" value="1"/>
</dbReference>
<keyword evidence="8" id="KW-0418">Kinase</keyword>
<dbReference type="CDD" id="cd00082">
    <property type="entry name" value="HisKA"/>
    <property type="match status" value="1"/>
</dbReference>
<dbReference type="GO" id="GO:0016020">
    <property type="term" value="C:membrane"/>
    <property type="evidence" value="ECO:0007669"/>
    <property type="project" value="UniProtKB-SubCell"/>
</dbReference>
<dbReference type="PANTHER" id="PTHR45339">
    <property type="entry name" value="HYBRID SIGNAL TRANSDUCTION HISTIDINE KINASE J"/>
    <property type="match status" value="1"/>
</dbReference>
<dbReference type="EMBL" id="JAAGRQ010000037">
    <property type="protein sequence ID" value="NDY57136.1"/>
    <property type="molecule type" value="Genomic_DNA"/>
</dbReference>
<evidence type="ECO:0000256" key="3">
    <source>
        <dbReference type="ARBA" id="ARBA00012438"/>
    </source>
</evidence>
<evidence type="ECO:0000313" key="17">
    <source>
        <dbReference type="Proteomes" id="UP000469724"/>
    </source>
</evidence>
<dbReference type="Gene3D" id="1.10.287.130">
    <property type="match status" value="1"/>
</dbReference>
<dbReference type="InterPro" id="IPR036890">
    <property type="entry name" value="HATPase_C_sf"/>
</dbReference>
<dbReference type="SMART" id="SM00387">
    <property type="entry name" value="HATPase_c"/>
    <property type="match status" value="1"/>
</dbReference>
<keyword evidence="10 13" id="KW-1133">Transmembrane helix</keyword>
<feature type="transmembrane region" description="Helical" evidence="13">
    <location>
        <begin position="135"/>
        <end position="153"/>
    </location>
</feature>
<dbReference type="RefSeq" id="WP_163302178.1">
    <property type="nucleotide sequence ID" value="NZ_JAAGRQ010000037.1"/>
</dbReference>
<evidence type="ECO:0000259" key="15">
    <source>
        <dbReference type="PROSITE" id="PS50110"/>
    </source>
</evidence>
<dbReference type="PROSITE" id="PS50109">
    <property type="entry name" value="HIS_KIN"/>
    <property type="match status" value="1"/>
</dbReference>
<evidence type="ECO:0000256" key="2">
    <source>
        <dbReference type="ARBA" id="ARBA00004370"/>
    </source>
</evidence>
<feature type="modified residue" description="4-aspartylphosphate" evidence="12">
    <location>
        <position position="893"/>
    </location>
</feature>
<evidence type="ECO:0000256" key="7">
    <source>
        <dbReference type="ARBA" id="ARBA00022741"/>
    </source>
</evidence>
<evidence type="ECO:0000256" key="8">
    <source>
        <dbReference type="ARBA" id="ARBA00022777"/>
    </source>
</evidence>
<evidence type="ECO:0000256" key="12">
    <source>
        <dbReference type="PROSITE-ProRule" id="PRU00169"/>
    </source>
</evidence>
<evidence type="ECO:0000259" key="14">
    <source>
        <dbReference type="PROSITE" id="PS50109"/>
    </source>
</evidence>
<dbReference type="Pfam" id="PF00512">
    <property type="entry name" value="HisKA"/>
    <property type="match status" value="1"/>
</dbReference>
<feature type="transmembrane region" description="Helical" evidence="13">
    <location>
        <begin position="168"/>
        <end position="187"/>
    </location>
</feature>
<dbReference type="InterPro" id="IPR011006">
    <property type="entry name" value="CheY-like_superfamily"/>
</dbReference>
<dbReference type="InterPro" id="IPR001789">
    <property type="entry name" value="Sig_transdc_resp-reg_receiver"/>
</dbReference>
<keyword evidence="17" id="KW-1185">Reference proteome</keyword>
<accession>A0A7K3NLQ8</accession>
<dbReference type="SUPFAM" id="SSF52172">
    <property type="entry name" value="CheY-like"/>
    <property type="match status" value="1"/>
</dbReference>
<keyword evidence="9" id="KW-0067">ATP-binding</keyword>
<feature type="transmembrane region" description="Helical" evidence="13">
    <location>
        <begin position="70"/>
        <end position="97"/>
    </location>
</feature>
<comment type="subcellular location">
    <subcellularLocation>
        <location evidence="2">Membrane</location>
    </subcellularLocation>
</comment>
<evidence type="ECO:0000256" key="11">
    <source>
        <dbReference type="ARBA" id="ARBA00023136"/>
    </source>
</evidence>
<evidence type="ECO:0000256" key="13">
    <source>
        <dbReference type="SAM" id="Phobius"/>
    </source>
</evidence>
<dbReference type="CDD" id="cd17546">
    <property type="entry name" value="REC_hyHK_CKI1_RcsC-like"/>
    <property type="match status" value="1"/>
</dbReference>
<feature type="domain" description="Response regulatory" evidence="15">
    <location>
        <begin position="844"/>
        <end position="961"/>
    </location>
</feature>
<dbReference type="PRINTS" id="PR00344">
    <property type="entry name" value="BCTRLSENSOR"/>
</dbReference>
<dbReference type="FunFam" id="1.10.287.130:FF:000004">
    <property type="entry name" value="Ethylene receptor 1"/>
    <property type="match status" value="1"/>
</dbReference>
<dbReference type="Gene3D" id="6.10.340.10">
    <property type="match status" value="1"/>
</dbReference>
<dbReference type="InterPro" id="IPR004358">
    <property type="entry name" value="Sig_transdc_His_kin-like_C"/>
</dbReference>
<feature type="domain" description="Histidine kinase" evidence="14">
    <location>
        <begin position="598"/>
        <end position="821"/>
    </location>
</feature>
<dbReference type="Pfam" id="PF00072">
    <property type="entry name" value="Response_reg"/>
    <property type="match status" value="1"/>
</dbReference>
<protein>
    <recommendedName>
        <fullName evidence="3">histidine kinase</fullName>
        <ecNumber evidence="3">2.7.13.3</ecNumber>
    </recommendedName>
</protein>
<dbReference type="InterPro" id="IPR036097">
    <property type="entry name" value="HisK_dim/P_sf"/>
</dbReference>
<dbReference type="InterPro" id="IPR003661">
    <property type="entry name" value="HisK_dim/P_dom"/>
</dbReference>
<dbReference type="SMART" id="SM00388">
    <property type="entry name" value="HisKA"/>
    <property type="match status" value="1"/>
</dbReference>
<dbReference type="Proteomes" id="UP000469724">
    <property type="component" value="Unassembled WGS sequence"/>
</dbReference>
<dbReference type="EC" id="2.7.13.3" evidence="3"/>
<dbReference type="FunFam" id="3.30.565.10:FF:000010">
    <property type="entry name" value="Sensor histidine kinase RcsC"/>
    <property type="match status" value="1"/>
</dbReference>
<dbReference type="SUPFAM" id="SSF55874">
    <property type="entry name" value="ATPase domain of HSP90 chaperone/DNA topoisomerase II/histidine kinase"/>
    <property type="match status" value="1"/>
</dbReference>
<evidence type="ECO:0000256" key="5">
    <source>
        <dbReference type="ARBA" id="ARBA00022679"/>
    </source>
</evidence>
<evidence type="ECO:0000256" key="4">
    <source>
        <dbReference type="ARBA" id="ARBA00022553"/>
    </source>
</evidence>
<comment type="catalytic activity">
    <reaction evidence="1">
        <text>ATP + protein L-histidine = ADP + protein N-phospho-L-histidine.</text>
        <dbReference type="EC" id="2.7.13.3"/>
    </reaction>
</comment>
<evidence type="ECO:0000256" key="1">
    <source>
        <dbReference type="ARBA" id="ARBA00000085"/>
    </source>
</evidence>
<dbReference type="GO" id="GO:0000155">
    <property type="term" value="F:phosphorelay sensor kinase activity"/>
    <property type="evidence" value="ECO:0007669"/>
    <property type="project" value="InterPro"/>
</dbReference>
<dbReference type="InterPro" id="IPR005467">
    <property type="entry name" value="His_kinase_dom"/>
</dbReference>
<keyword evidence="7" id="KW-0547">Nucleotide-binding</keyword>
<keyword evidence="11 13" id="KW-0472">Membrane</keyword>
<evidence type="ECO:0000256" key="10">
    <source>
        <dbReference type="ARBA" id="ARBA00022989"/>
    </source>
</evidence>
<keyword evidence="4 12" id="KW-0597">Phosphoprotein</keyword>
<dbReference type="CDD" id="cd16922">
    <property type="entry name" value="HATPase_EvgS-ArcB-TorS-like"/>
    <property type="match status" value="1"/>
</dbReference>
<dbReference type="Gene3D" id="3.30.565.10">
    <property type="entry name" value="Histidine kinase-like ATPase, C-terminal domain"/>
    <property type="match status" value="1"/>
</dbReference>
<dbReference type="SMART" id="SM00448">
    <property type="entry name" value="REC"/>
    <property type="match status" value="1"/>
</dbReference>
<keyword evidence="5" id="KW-0808">Transferase</keyword>
<dbReference type="SUPFAM" id="SSF47384">
    <property type="entry name" value="Homodimeric domain of signal transducing histidine kinase"/>
    <property type="match status" value="1"/>
</dbReference>
<comment type="caution">
    <text evidence="16">The sequence shown here is derived from an EMBL/GenBank/DDBJ whole genome shotgun (WGS) entry which is preliminary data.</text>
</comment>
<organism evidence="16 17">
    <name type="scientific">Desulfolutivibrio sulfodismutans</name>
    <dbReference type="NCBI Taxonomy" id="63561"/>
    <lineage>
        <taxon>Bacteria</taxon>
        <taxon>Pseudomonadati</taxon>
        <taxon>Thermodesulfobacteriota</taxon>
        <taxon>Desulfovibrionia</taxon>
        <taxon>Desulfovibrionales</taxon>
        <taxon>Desulfovibrionaceae</taxon>
        <taxon>Desulfolutivibrio</taxon>
    </lineage>
</organism>
<feature type="transmembrane region" description="Helical" evidence="13">
    <location>
        <begin position="40"/>
        <end position="58"/>
    </location>
</feature>
<evidence type="ECO:0000256" key="9">
    <source>
        <dbReference type="ARBA" id="ARBA00022840"/>
    </source>
</evidence>
<reference evidence="16 17" key="1">
    <citation type="submission" date="2020-02" db="EMBL/GenBank/DDBJ databases">
        <title>Comparative genomics of sulfur disproportionating microorganisms.</title>
        <authorList>
            <person name="Ward L.M."/>
            <person name="Bertran E."/>
            <person name="Johnston D.T."/>
        </authorList>
    </citation>
    <scope>NUCLEOTIDE SEQUENCE [LARGE SCALE GENOMIC DNA]</scope>
    <source>
        <strain evidence="16 17">DSM 3696</strain>
    </source>
</reference>